<sequence>MTMLRCATDCSLSLNDVDFERRPYHKNCGCALHKLKGVCSDACSKQNSISFPKKKSWPDCSLLSATVVSASSSFSSQTSYSTDSTLPSFRIKENTNGALSSTMADQIRRKRLDI</sequence>
<reference evidence="2" key="1">
    <citation type="journal article" date="2023" name="G3 (Bethesda)">
        <title>Genome assembly and association tests identify interacting loci associated with vigor, precocity, and sex in interspecific pistachio rootstocks.</title>
        <authorList>
            <person name="Palmer W."/>
            <person name="Jacygrad E."/>
            <person name="Sagayaradj S."/>
            <person name="Cavanaugh K."/>
            <person name="Han R."/>
            <person name="Bertier L."/>
            <person name="Beede B."/>
            <person name="Kafkas S."/>
            <person name="Golino D."/>
            <person name="Preece J."/>
            <person name="Michelmore R."/>
        </authorList>
    </citation>
    <scope>NUCLEOTIDE SEQUENCE [LARGE SCALE GENOMIC DNA]</scope>
</reference>
<dbReference type="Proteomes" id="UP001163603">
    <property type="component" value="Chromosome 8"/>
</dbReference>
<evidence type="ECO:0000313" key="2">
    <source>
        <dbReference type="Proteomes" id="UP001163603"/>
    </source>
</evidence>
<proteinExistence type="predicted"/>
<evidence type="ECO:0000313" key="1">
    <source>
        <dbReference type="EMBL" id="KAJ0029788.1"/>
    </source>
</evidence>
<name>A0ACC0Y6X4_9ROSI</name>
<dbReference type="EMBL" id="CM047743">
    <property type="protein sequence ID" value="KAJ0029788.1"/>
    <property type="molecule type" value="Genomic_DNA"/>
</dbReference>
<accession>A0ACC0Y6X4</accession>
<comment type="caution">
    <text evidence="1">The sequence shown here is derived from an EMBL/GenBank/DDBJ whole genome shotgun (WGS) entry which is preliminary data.</text>
</comment>
<organism evidence="1 2">
    <name type="scientific">Pistacia integerrima</name>
    <dbReference type="NCBI Taxonomy" id="434235"/>
    <lineage>
        <taxon>Eukaryota</taxon>
        <taxon>Viridiplantae</taxon>
        <taxon>Streptophyta</taxon>
        <taxon>Embryophyta</taxon>
        <taxon>Tracheophyta</taxon>
        <taxon>Spermatophyta</taxon>
        <taxon>Magnoliopsida</taxon>
        <taxon>eudicotyledons</taxon>
        <taxon>Gunneridae</taxon>
        <taxon>Pentapetalae</taxon>
        <taxon>rosids</taxon>
        <taxon>malvids</taxon>
        <taxon>Sapindales</taxon>
        <taxon>Anacardiaceae</taxon>
        <taxon>Pistacia</taxon>
    </lineage>
</organism>
<protein>
    <submittedName>
        <fullName evidence="1">Uncharacterized protein</fullName>
    </submittedName>
</protein>
<keyword evidence="2" id="KW-1185">Reference proteome</keyword>
<gene>
    <name evidence="1" type="ORF">Pint_14692</name>
</gene>